<sequence>ALLGTRQKVTCCSQNIIRCCCMMESCLPVSPSPIILEPLMLSCVWSPRPRTTPPSLCTHHMRSCC</sequence>
<name>A0ABD0RZ56_CIRMR</name>
<organism evidence="1 2">
    <name type="scientific">Cirrhinus mrigala</name>
    <name type="common">Mrigala</name>
    <dbReference type="NCBI Taxonomy" id="683832"/>
    <lineage>
        <taxon>Eukaryota</taxon>
        <taxon>Metazoa</taxon>
        <taxon>Chordata</taxon>
        <taxon>Craniata</taxon>
        <taxon>Vertebrata</taxon>
        <taxon>Euteleostomi</taxon>
        <taxon>Actinopterygii</taxon>
        <taxon>Neopterygii</taxon>
        <taxon>Teleostei</taxon>
        <taxon>Ostariophysi</taxon>
        <taxon>Cypriniformes</taxon>
        <taxon>Cyprinidae</taxon>
        <taxon>Labeoninae</taxon>
        <taxon>Labeonini</taxon>
        <taxon>Cirrhinus</taxon>
    </lineage>
</organism>
<dbReference type="EMBL" id="JAMKFB020000001">
    <property type="protein sequence ID" value="KAL0203792.1"/>
    <property type="molecule type" value="Genomic_DNA"/>
</dbReference>
<keyword evidence="2" id="KW-1185">Reference proteome</keyword>
<feature type="non-terminal residue" evidence="1">
    <location>
        <position position="65"/>
    </location>
</feature>
<comment type="caution">
    <text evidence="1">The sequence shown here is derived from an EMBL/GenBank/DDBJ whole genome shotgun (WGS) entry which is preliminary data.</text>
</comment>
<reference evidence="1 2" key="1">
    <citation type="submission" date="2024-05" db="EMBL/GenBank/DDBJ databases">
        <title>Genome sequencing and assembly of Indian major carp, Cirrhinus mrigala (Hamilton, 1822).</title>
        <authorList>
            <person name="Mohindra V."/>
            <person name="Chowdhury L.M."/>
            <person name="Lal K."/>
            <person name="Jena J.K."/>
        </authorList>
    </citation>
    <scope>NUCLEOTIDE SEQUENCE [LARGE SCALE GENOMIC DNA]</scope>
    <source>
        <strain evidence="1">CM1030</strain>
        <tissue evidence="1">Blood</tissue>
    </source>
</reference>
<evidence type="ECO:0000313" key="2">
    <source>
        <dbReference type="Proteomes" id="UP001529510"/>
    </source>
</evidence>
<dbReference type="Proteomes" id="UP001529510">
    <property type="component" value="Unassembled WGS sequence"/>
</dbReference>
<gene>
    <name evidence="1" type="ORF">M9458_001810</name>
</gene>
<feature type="non-terminal residue" evidence="1">
    <location>
        <position position="1"/>
    </location>
</feature>
<evidence type="ECO:0000313" key="1">
    <source>
        <dbReference type="EMBL" id="KAL0203792.1"/>
    </source>
</evidence>
<proteinExistence type="predicted"/>
<protein>
    <submittedName>
        <fullName evidence="1">Uncharacterized protein</fullName>
    </submittedName>
</protein>
<accession>A0ABD0RZ56</accession>
<dbReference type="AlphaFoldDB" id="A0ABD0RZ56"/>